<dbReference type="InterPro" id="IPR041577">
    <property type="entry name" value="RT_RNaseH_2"/>
</dbReference>
<evidence type="ECO:0000313" key="4">
    <source>
        <dbReference type="Proteomes" id="UP000271974"/>
    </source>
</evidence>
<dbReference type="FunFam" id="3.30.70.270:FF:000026">
    <property type="entry name" value="Transposon Ty3-G Gag-Pol polyprotein"/>
    <property type="match status" value="1"/>
</dbReference>
<accession>A0A433SIB4</accession>
<dbReference type="CDD" id="cd09274">
    <property type="entry name" value="RNase_HI_RT_Ty3"/>
    <property type="match status" value="1"/>
</dbReference>
<dbReference type="GO" id="GO:0003676">
    <property type="term" value="F:nucleic acid binding"/>
    <property type="evidence" value="ECO:0007669"/>
    <property type="project" value="InterPro"/>
</dbReference>
<sequence>MCYTNRNFGGSTLSCVGKTREILKNAKTGKKCNVVCEKDVQPILGLRAAEQMNLLYLQNENFEEVCSLSSLESLSVFNDDLGNLPGVQHLTTDPEVKPVIMPNRRVPVAVKDRLKQELDRLTKLGVITPVTEPTPWRKILELFGALPGVVAIHDDVIVHGRTRHEHDLNLQNFLSHCGKYGVRLNRDKLELASNKITFMGHVISSDGIKTDPEKVRAIRDFPPPTCLTEVRRFLGMVQYLSRYIPHLTDDLHPIQNLTKKDVPFLWSESQKNAFLAVKSKIVDSPCLAIYDPHKELTLENDASEYGLGSVLLQDGKPLGFASRTLSEAERNYAQIEKELLAVIFGMNKFYHYTFARPVTVVTDHKPLVSIANKPLSKAPKRLQSMFLKLQAFDFNLIYKPGTQLHVSDSLSRAPLPTVNAVHTCSNISHSPFKDSRLSEIKAATVLDPVLSQLKLIILQGWPDLKSDLPSCVLPYFNYRDELTVQDGIILRGDRIVIPSSLRQDLKSKVHAGHHGINSCLRRARDLIFWPGMSNDIVLTTVIHKLKHHFARHGIPEVLISDNGTQYTSEEFSTFVSEWKFRHERSAPGNKKANGAAEAAVKVIKNLMIKCRHSKEDPYIGLLNLRNTPTEGLSTSPAQRLMGRRTQSIIPSTDKALDTSSKIPVSDRMAMDSKKFKASQKNSNRPSLKPLFTGDTVRMQPIDNKKEWKEAKVTKSLGFNTFEVFDGSKFFRRNRQFLRKRKSRIPIRANPTDKPCQSPVSIRPSNSLPLTDTKLSNRDSNLTPATDLGQNPRPVPETIEKKLLSTTRSGRIVKPPDRLVILPGPRQKY</sequence>
<dbReference type="PANTHER" id="PTHR37984">
    <property type="entry name" value="PROTEIN CBG26694"/>
    <property type="match status" value="1"/>
</dbReference>
<dbReference type="AlphaFoldDB" id="A0A433SIB4"/>
<dbReference type="PROSITE" id="PS50994">
    <property type="entry name" value="INTEGRASE"/>
    <property type="match status" value="1"/>
</dbReference>
<dbReference type="SUPFAM" id="SSF53098">
    <property type="entry name" value="Ribonuclease H-like"/>
    <property type="match status" value="1"/>
</dbReference>
<gene>
    <name evidence="3" type="ORF">EGW08_023750</name>
</gene>
<dbReference type="Proteomes" id="UP000271974">
    <property type="component" value="Unassembled WGS sequence"/>
</dbReference>
<dbReference type="EMBL" id="RQTK01002588">
    <property type="protein sequence ID" value="RUS68488.1"/>
    <property type="molecule type" value="Genomic_DNA"/>
</dbReference>
<dbReference type="InterPro" id="IPR050951">
    <property type="entry name" value="Retrovirus_Pol_polyprotein"/>
</dbReference>
<dbReference type="InterPro" id="IPR036397">
    <property type="entry name" value="RNaseH_sf"/>
</dbReference>
<feature type="compositionally biased region" description="Polar residues" evidence="1">
    <location>
        <begin position="757"/>
        <end position="783"/>
    </location>
</feature>
<dbReference type="FunFam" id="3.30.420.10:FF:000063">
    <property type="entry name" value="Retrovirus-related Pol polyprotein from transposon 297-like Protein"/>
    <property type="match status" value="1"/>
</dbReference>
<evidence type="ECO:0000256" key="1">
    <source>
        <dbReference type="SAM" id="MobiDB-lite"/>
    </source>
</evidence>
<name>A0A433SIB4_ELYCH</name>
<keyword evidence="4" id="KW-1185">Reference proteome</keyword>
<dbReference type="InterPro" id="IPR041588">
    <property type="entry name" value="Integrase_H2C2"/>
</dbReference>
<organism evidence="3 4">
    <name type="scientific">Elysia chlorotica</name>
    <name type="common">Eastern emerald elysia</name>
    <name type="synonym">Sea slug</name>
    <dbReference type="NCBI Taxonomy" id="188477"/>
    <lineage>
        <taxon>Eukaryota</taxon>
        <taxon>Metazoa</taxon>
        <taxon>Spiralia</taxon>
        <taxon>Lophotrochozoa</taxon>
        <taxon>Mollusca</taxon>
        <taxon>Gastropoda</taxon>
        <taxon>Heterobranchia</taxon>
        <taxon>Euthyneura</taxon>
        <taxon>Panpulmonata</taxon>
        <taxon>Sacoglossa</taxon>
        <taxon>Placobranchoidea</taxon>
        <taxon>Plakobranchidae</taxon>
        <taxon>Elysia</taxon>
    </lineage>
</organism>
<feature type="region of interest" description="Disordered" evidence="1">
    <location>
        <begin position="744"/>
        <end position="795"/>
    </location>
</feature>
<dbReference type="InterPro" id="IPR043502">
    <property type="entry name" value="DNA/RNA_pol_sf"/>
</dbReference>
<dbReference type="InterPro" id="IPR043128">
    <property type="entry name" value="Rev_trsase/Diguanyl_cyclase"/>
</dbReference>
<proteinExistence type="predicted"/>
<dbReference type="InterPro" id="IPR012337">
    <property type="entry name" value="RNaseH-like_sf"/>
</dbReference>
<feature type="domain" description="Integrase catalytic" evidence="2">
    <location>
        <begin position="494"/>
        <end position="671"/>
    </location>
</feature>
<dbReference type="Gene3D" id="3.30.70.270">
    <property type="match status" value="2"/>
</dbReference>
<dbReference type="InterPro" id="IPR001584">
    <property type="entry name" value="Integrase_cat-core"/>
</dbReference>
<comment type="caution">
    <text evidence="3">The sequence shown here is derived from an EMBL/GenBank/DDBJ whole genome shotgun (WGS) entry which is preliminary data.</text>
</comment>
<dbReference type="PANTHER" id="PTHR37984:SF8">
    <property type="entry name" value="CCHC-TYPE DOMAIN-CONTAINING PROTEIN"/>
    <property type="match status" value="1"/>
</dbReference>
<dbReference type="Gene3D" id="3.30.420.10">
    <property type="entry name" value="Ribonuclease H-like superfamily/Ribonuclease H"/>
    <property type="match status" value="1"/>
</dbReference>
<dbReference type="Pfam" id="PF17919">
    <property type="entry name" value="RT_RNaseH_2"/>
    <property type="match status" value="1"/>
</dbReference>
<protein>
    <recommendedName>
        <fullName evidence="2">Integrase catalytic domain-containing protein</fullName>
    </recommendedName>
</protein>
<evidence type="ECO:0000313" key="3">
    <source>
        <dbReference type="EMBL" id="RUS68488.1"/>
    </source>
</evidence>
<dbReference type="GO" id="GO:0015074">
    <property type="term" value="P:DNA integration"/>
    <property type="evidence" value="ECO:0007669"/>
    <property type="project" value="InterPro"/>
</dbReference>
<dbReference type="OrthoDB" id="6118683at2759"/>
<dbReference type="STRING" id="188477.A0A433SIB4"/>
<evidence type="ECO:0000259" key="2">
    <source>
        <dbReference type="PROSITE" id="PS50994"/>
    </source>
</evidence>
<reference evidence="3 4" key="1">
    <citation type="submission" date="2019-01" db="EMBL/GenBank/DDBJ databases">
        <title>A draft genome assembly of the solar-powered sea slug Elysia chlorotica.</title>
        <authorList>
            <person name="Cai H."/>
            <person name="Li Q."/>
            <person name="Fang X."/>
            <person name="Li J."/>
            <person name="Curtis N.E."/>
            <person name="Altenburger A."/>
            <person name="Shibata T."/>
            <person name="Feng M."/>
            <person name="Maeda T."/>
            <person name="Schwartz J.A."/>
            <person name="Shigenobu S."/>
            <person name="Lundholm N."/>
            <person name="Nishiyama T."/>
            <person name="Yang H."/>
            <person name="Hasebe M."/>
            <person name="Li S."/>
            <person name="Pierce S.K."/>
            <person name="Wang J."/>
        </authorList>
    </citation>
    <scope>NUCLEOTIDE SEQUENCE [LARGE SCALE GENOMIC DNA]</scope>
    <source>
        <strain evidence="3">EC2010</strain>
        <tissue evidence="3">Whole organism of an adult</tissue>
    </source>
</reference>
<dbReference type="Pfam" id="PF17921">
    <property type="entry name" value="Integrase_H2C2"/>
    <property type="match status" value="1"/>
</dbReference>
<dbReference type="SUPFAM" id="SSF56672">
    <property type="entry name" value="DNA/RNA polymerases"/>
    <property type="match status" value="1"/>
</dbReference>